<dbReference type="SMART" id="SM00115">
    <property type="entry name" value="CASc"/>
    <property type="match status" value="1"/>
</dbReference>
<dbReference type="InterPro" id="IPR011600">
    <property type="entry name" value="Pept_C14_caspase"/>
</dbReference>
<feature type="repeat" description="ANK" evidence="5">
    <location>
        <begin position="316"/>
        <end position="348"/>
    </location>
</feature>
<evidence type="ECO:0000256" key="3">
    <source>
        <dbReference type="ARBA" id="ARBA00022703"/>
    </source>
</evidence>
<dbReference type="InterPro" id="IPR036770">
    <property type="entry name" value="Ankyrin_rpt-contain_sf"/>
</dbReference>
<dbReference type="PRINTS" id="PR00376">
    <property type="entry name" value="IL1BCENZYME"/>
</dbReference>
<keyword evidence="5" id="KW-0040">ANK repeat</keyword>
<organism evidence="10 11">
    <name type="scientific">Macrostomum lignano</name>
    <dbReference type="NCBI Taxonomy" id="282301"/>
    <lineage>
        <taxon>Eukaryota</taxon>
        <taxon>Metazoa</taxon>
        <taxon>Spiralia</taxon>
        <taxon>Lophotrochozoa</taxon>
        <taxon>Platyhelminthes</taxon>
        <taxon>Rhabditophora</taxon>
        <taxon>Macrostomorpha</taxon>
        <taxon>Macrostomida</taxon>
        <taxon>Macrostomidae</taxon>
        <taxon>Macrostomum</taxon>
    </lineage>
</organism>
<proteinExistence type="inferred from homology"/>
<evidence type="ECO:0008006" key="12">
    <source>
        <dbReference type="Google" id="ProtNLM"/>
    </source>
</evidence>
<dbReference type="AlphaFoldDB" id="A0A267GM80"/>
<evidence type="ECO:0000313" key="10">
    <source>
        <dbReference type="EMBL" id="PAA87121.1"/>
    </source>
</evidence>
<dbReference type="InterPro" id="IPR001309">
    <property type="entry name" value="Pept_C14_p20"/>
</dbReference>
<feature type="compositionally biased region" description="Polar residues" evidence="7">
    <location>
        <begin position="426"/>
        <end position="436"/>
    </location>
</feature>
<dbReference type="SUPFAM" id="SSF48403">
    <property type="entry name" value="Ankyrin repeat"/>
    <property type="match status" value="2"/>
</dbReference>
<dbReference type="PANTHER" id="PTHR47901">
    <property type="entry name" value="CASPASE RECRUITMENT DOMAIN-CONTAINING PROTEIN 18"/>
    <property type="match status" value="1"/>
</dbReference>
<dbReference type="Gene3D" id="3.40.50.1460">
    <property type="match status" value="1"/>
</dbReference>
<feature type="region of interest" description="Disordered" evidence="7">
    <location>
        <begin position="426"/>
        <end position="460"/>
    </location>
</feature>
<evidence type="ECO:0000256" key="2">
    <source>
        <dbReference type="ARBA" id="ARBA00022670"/>
    </source>
</evidence>
<dbReference type="GO" id="GO:0004197">
    <property type="term" value="F:cysteine-type endopeptidase activity"/>
    <property type="evidence" value="ECO:0007669"/>
    <property type="project" value="InterPro"/>
</dbReference>
<dbReference type="EMBL" id="NIVC01000247">
    <property type="protein sequence ID" value="PAA87121.1"/>
    <property type="molecule type" value="Genomic_DNA"/>
</dbReference>
<dbReference type="GO" id="GO:0006508">
    <property type="term" value="P:proteolysis"/>
    <property type="evidence" value="ECO:0007669"/>
    <property type="project" value="UniProtKB-KW"/>
</dbReference>
<evidence type="ECO:0000256" key="5">
    <source>
        <dbReference type="PROSITE-ProRule" id="PRU00023"/>
    </source>
</evidence>
<dbReference type="PROSITE" id="PS50088">
    <property type="entry name" value="ANK_REPEAT"/>
    <property type="match status" value="1"/>
</dbReference>
<dbReference type="Gene3D" id="3.30.70.1470">
    <property type="entry name" value="Caspase-like"/>
    <property type="match status" value="1"/>
</dbReference>
<dbReference type="Pfam" id="PF12796">
    <property type="entry name" value="Ank_2"/>
    <property type="match status" value="2"/>
</dbReference>
<reference evidence="10 11" key="1">
    <citation type="submission" date="2017-06" db="EMBL/GenBank/DDBJ databases">
        <title>A platform for efficient transgenesis in Macrostomum lignano, a flatworm model organism for stem cell research.</title>
        <authorList>
            <person name="Berezikov E."/>
        </authorList>
    </citation>
    <scope>NUCLEOTIDE SEQUENCE [LARGE SCALE GENOMIC DNA]</scope>
    <source>
        <strain evidence="10">DV1</strain>
        <tissue evidence="10">Whole organism</tissue>
    </source>
</reference>
<feature type="domain" description="Caspase family p20" evidence="9">
    <location>
        <begin position="513"/>
        <end position="639"/>
    </location>
</feature>
<comment type="similarity">
    <text evidence="1 6">Belongs to the peptidase C14A family.</text>
</comment>
<keyword evidence="4" id="KW-0378">Hydrolase</keyword>
<evidence type="ECO:0000259" key="8">
    <source>
        <dbReference type="PROSITE" id="PS50207"/>
    </source>
</evidence>
<feature type="compositionally biased region" description="Polar residues" evidence="7">
    <location>
        <begin position="443"/>
        <end position="452"/>
    </location>
</feature>
<keyword evidence="11" id="KW-1185">Reference proteome</keyword>
<dbReference type="Gene3D" id="1.25.40.20">
    <property type="entry name" value="Ankyrin repeat-containing domain"/>
    <property type="match status" value="2"/>
</dbReference>
<dbReference type="InterPro" id="IPR002138">
    <property type="entry name" value="Pept_C14_p10"/>
</dbReference>
<accession>A0A267GM80</accession>
<dbReference type="SUPFAM" id="SSF52129">
    <property type="entry name" value="Caspase-like"/>
    <property type="match status" value="1"/>
</dbReference>
<dbReference type="Proteomes" id="UP000215902">
    <property type="component" value="Unassembled WGS sequence"/>
</dbReference>
<evidence type="ECO:0000313" key="11">
    <source>
        <dbReference type="Proteomes" id="UP000215902"/>
    </source>
</evidence>
<gene>
    <name evidence="10" type="ORF">BOX15_Mlig027196g1</name>
</gene>
<dbReference type="InterPro" id="IPR002398">
    <property type="entry name" value="Pept_C14"/>
</dbReference>
<dbReference type="InterPro" id="IPR015917">
    <property type="entry name" value="Pept_C14A"/>
</dbReference>
<dbReference type="PROSITE" id="PS50208">
    <property type="entry name" value="CASPASE_P20"/>
    <property type="match status" value="1"/>
</dbReference>
<evidence type="ECO:0000256" key="6">
    <source>
        <dbReference type="RuleBase" id="RU003971"/>
    </source>
</evidence>
<evidence type="ECO:0000259" key="9">
    <source>
        <dbReference type="PROSITE" id="PS50208"/>
    </source>
</evidence>
<dbReference type="InterPro" id="IPR029030">
    <property type="entry name" value="Caspase-like_dom_sf"/>
</dbReference>
<protein>
    <recommendedName>
        <fullName evidence="12">ANK_REP_REGION domain-containing protein</fullName>
    </recommendedName>
</protein>
<evidence type="ECO:0000256" key="7">
    <source>
        <dbReference type="SAM" id="MobiDB-lite"/>
    </source>
</evidence>
<sequence>MGSWFSKPAPIPTFPDSELWRLTGLLSFGVAEKLFFFRRFRESTYAVKALSQLVIKADFSQLLLEATTELMTKTDAAERTVLMLVADAHETSVQTEKCIWLLYKLGADPKDTDRSGNTAAHLAARRDNLRVLALIPFEAKWLQNENGATPLMEAARAGSWKCTKHLLHLLRQLRFNECSTYGNSKRSRLLGLKDHRGRTASDLARLNDHSGLASYIELEMRLVFDCNGSITGPDFVESWLKDMKKLLEDENYSALVQKVNRFNCDLPNSQGNTFSLMFMHVAQPQQRSNPDTTNLNQETFLKKLLQVCDPTCANTHGMSVLHIAAYKGNSAAAAALLTAGAKANVCMSFEWTPLMQAACCTQEDAAALVCWILLYAGSDWSLKNREGKTALDLATEQGSHKMAELLRRFHDMDWWTELPYQTRRGQVGTTDSLSTESFRENDAWTTRPQYQTGSGESGASYSYEYRSPPAAYMRQASQCTPQSLQAVDQHSAVESDCSSNSSRSDEFYPVRNPQGFCVIINISKFESSSEGERKGSQFDVERVSELFSKLGFIIDVCKKDLTADEIENYLDCVRNWKELERHGAFVCFLMTHGREDCIVGSDGKPCKIFDLTKKFQPKLCSSLAGKPKIFFVQACRGLEKDELLVKRETIDNAGGRFEGTSVLYPSNSDFLIFYATPRGQVAFRDENTGSYFIQTVCELIEKYYKIEDLMSIMVRVNKRMAKKPYRDGDQYVLVVGEITGHPTRKISLDPSRACD</sequence>
<dbReference type="SMART" id="SM00248">
    <property type="entry name" value="ANK"/>
    <property type="match status" value="6"/>
</dbReference>
<dbReference type="InterPro" id="IPR033139">
    <property type="entry name" value="Caspase_cys_AS"/>
</dbReference>
<dbReference type="OrthoDB" id="6044569at2759"/>
<dbReference type="PANTHER" id="PTHR47901:SF8">
    <property type="entry name" value="CASPASE-3"/>
    <property type="match status" value="1"/>
</dbReference>
<name>A0A267GM80_9PLAT</name>
<keyword evidence="2" id="KW-0645">Protease</keyword>
<comment type="caution">
    <text evidence="10">The sequence shown here is derived from an EMBL/GenBank/DDBJ whole genome shotgun (WGS) entry which is preliminary data.</text>
</comment>
<dbReference type="PROSITE" id="PS50297">
    <property type="entry name" value="ANK_REP_REGION"/>
    <property type="match status" value="1"/>
</dbReference>
<dbReference type="Pfam" id="PF00656">
    <property type="entry name" value="Peptidase_C14"/>
    <property type="match status" value="1"/>
</dbReference>
<dbReference type="PROSITE" id="PS50207">
    <property type="entry name" value="CASPASE_P10"/>
    <property type="match status" value="1"/>
</dbReference>
<dbReference type="InterPro" id="IPR002110">
    <property type="entry name" value="Ankyrin_rpt"/>
</dbReference>
<keyword evidence="3" id="KW-0053">Apoptosis</keyword>
<evidence type="ECO:0000256" key="4">
    <source>
        <dbReference type="ARBA" id="ARBA00022801"/>
    </source>
</evidence>
<feature type="domain" description="Caspase family p10" evidence="8">
    <location>
        <begin position="665"/>
        <end position="728"/>
    </location>
</feature>
<dbReference type="PROSITE" id="PS01122">
    <property type="entry name" value="CASPASE_CYS"/>
    <property type="match status" value="1"/>
</dbReference>
<evidence type="ECO:0000256" key="1">
    <source>
        <dbReference type="ARBA" id="ARBA00010134"/>
    </source>
</evidence>
<dbReference type="GO" id="GO:0006915">
    <property type="term" value="P:apoptotic process"/>
    <property type="evidence" value="ECO:0007669"/>
    <property type="project" value="UniProtKB-KW"/>
</dbReference>
<dbReference type="STRING" id="282301.A0A267GM80"/>